<dbReference type="GeneID" id="34460848"/>
<dbReference type="Proteomes" id="UP000184300">
    <property type="component" value="Unassembled WGS sequence"/>
</dbReference>
<protein>
    <submittedName>
        <fullName evidence="3">Uncharacterized protein</fullName>
    </submittedName>
</protein>
<keyword evidence="2" id="KW-1133">Transmembrane helix</keyword>
<feature type="region of interest" description="Disordered" evidence="1">
    <location>
        <begin position="289"/>
        <end position="354"/>
    </location>
</feature>
<evidence type="ECO:0000313" key="3">
    <source>
        <dbReference type="EMBL" id="OJJ84386.1"/>
    </source>
</evidence>
<dbReference type="RefSeq" id="XP_022401084.1">
    <property type="nucleotide sequence ID" value="XM_022544587.1"/>
</dbReference>
<organism evidence="3 4">
    <name type="scientific">Aspergillus glaucus CBS 516.65</name>
    <dbReference type="NCBI Taxonomy" id="1160497"/>
    <lineage>
        <taxon>Eukaryota</taxon>
        <taxon>Fungi</taxon>
        <taxon>Dikarya</taxon>
        <taxon>Ascomycota</taxon>
        <taxon>Pezizomycotina</taxon>
        <taxon>Eurotiomycetes</taxon>
        <taxon>Eurotiomycetidae</taxon>
        <taxon>Eurotiales</taxon>
        <taxon>Aspergillaceae</taxon>
        <taxon>Aspergillus</taxon>
        <taxon>Aspergillus subgen. Aspergillus</taxon>
    </lineage>
</organism>
<dbReference type="OrthoDB" id="5431298at2759"/>
<feature type="transmembrane region" description="Helical" evidence="2">
    <location>
        <begin position="202"/>
        <end position="226"/>
    </location>
</feature>
<reference evidence="4" key="1">
    <citation type="journal article" date="2017" name="Genome Biol.">
        <title>Comparative genomics reveals high biological diversity and specific adaptations in the industrially and medically important fungal genus Aspergillus.</title>
        <authorList>
            <person name="de Vries R.P."/>
            <person name="Riley R."/>
            <person name="Wiebenga A."/>
            <person name="Aguilar-Osorio G."/>
            <person name="Amillis S."/>
            <person name="Uchima C.A."/>
            <person name="Anderluh G."/>
            <person name="Asadollahi M."/>
            <person name="Askin M."/>
            <person name="Barry K."/>
            <person name="Battaglia E."/>
            <person name="Bayram O."/>
            <person name="Benocci T."/>
            <person name="Braus-Stromeyer S.A."/>
            <person name="Caldana C."/>
            <person name="Canovas D."/>
            <person name="Cerqueira G.C."/>
            <person name="Chen F."/>
            <person name="Chen W."/>
            <person name="Choi C."/>
            <person name="Clum A."/>
            <person name="Dos Santos R.A."/>
            <person name="Damasio A.R."/>
            <person name="Diallinas G."/>
            <person name="Emri T."/>
            <person name="Fekete E."/>
            <person name="Flipphi M."/>
            <person name="Freyberg S."/>
            <person name="Gallo A."/>
            <person name="Gournas C."/>
            <person name="Habgood R."/>
            <person name="Hainaut M."/>
            <person name="Harispe M.L."/>
            <person name="Henrissat B."/>
            <person name="Hilden K.S."/>
            <person name="Hope R."/>
            <person name="Hossain A."/>
            <person name="Karabika E."/>
            <person name="Karaffa L."/>
            <person name="Karanyi Z."/>
            <person name="Krasevec N."/>
            <person name="Kuo A."/>
            <person name="Kusch H."/>
            <person name="LaButti K."/>
            <person name="Lagendijk E.L."/>
            <person name="Lapidus A."/>
            <person name="Levasseur A."/>
            <person name="Lindquist E."/>
            <person name="Lipzen A."/>
            <person name="Logrieco A.F."/>
            <person name="MacCabe A."/>
            <person name="Maekelae M.R."/>
            <person name="Malavazi I."/>
            <person name="Melin P."/>
            <person name="Meyer V."/>
            <person name="Mielnichuk N."/>
            <person name="Miskei M."/>
            <person name="Molnar A.P."/>
            <person name="Mule G."/>
            <person name="Ngan C.Y."/>
            <person name="Orejas M."/>
            <person name="Orosz E."/>
            <person name="Ouedraogo J.P."/>
            <person name="Overkamp K.M."/>
            <person name="Park H.-S."/>
            <person name="Perrone G."/>
            <person name="Piumi F."/>
            <person name="Punt P.J."/>
            <person name="Ram A.F."/>
            <person name="Ramon A."/>
            <person name="Rauscher S."/>
            <person name="Record E."/>
            <person name="Riano-Pachon D.M."/>
            <person name="Robert V."/>
            <person name="Roehrig J."/>
            <person name="Ruller R."/>
            <person name="Salamov A."/>
            <person name="Salih N.S."/>
            <person name="Samson R.A."/>
            <person name="Sandor E."/>
            <person name="Sanguinetti M."/>
            <person name="Schuetze T."/>
            <person name="Sepcic K."/>
            <person name="Shelest E."/>
            <person name="Sherlock G."/>
            <person name="Sophianopoulou V."/>
            <person name="Squina F.M."/>
            <person name="Sun H."/>
            <person name="Susca A."/>
            <person name="Todd R.B."/>
            <person name="Tsang A."/>
            <person name="Unkles S.E."/>
            <person name="van de Wiele N."/>
            <person name="van Rossen-Uffink D."/>
            <person name="Oliveira J.V."/>
            <person name="Vesth T.C."/>
            <person name="Visser J."/>
            <person name="Yu J.-H."/>
            <person name="Zhou M."/>
            <person name="Andersen M.R."/>
            <person name="Archer D.B."/>
            <person name="Baker S.E."/>
            <person name="Benoit I."/>
            <person name="Brakhage A.A."/>
            <person name="Braus G.H."/>
            <person name="Fischer R."/>
            <person name="Frisvad J.C."/>
            <person name="Goldman G.H."/>
            <person name="Houbraken J."/>
            <person name="Oakley B."/>
            <person name="Pocsi I."/>
            <person name="Scazzocchio C."/>
            <person name="Seiboth B."/>
            <person name="vanKuyk P.A."/>
            <person name="Wortman J."/>
            <person name="Dyer P.S."/>
            <person name="Grigoriev I.V."/>
        </authorList>
    </citation>
    <scope>NUCLEOTIDE SEQUENCE [LARGE SCALE GENOMIC DNA]</scope>
    <source>
        <strain evidence="4">CBS 516.65</strain>
    </source>
</reference>
<keyword evidence="2" id="KW-0472">Membrane</keyword>
<sequence length="543" mass="56331">MNAHDCPGLQNFYTCSAGDFKGCCSVNPCNTGVCPDGKAANQDENTSSLSDSSSTSIVTATAGNMNGPLIGTTMTTEAAHTNTGIGGSATTTDAVTGTKTGTGATTQPQAGTVWSIPGGISGPSPRPALLGTPSRPDTVTTTGNNSTSTGTSTSTNPSTSACPSSPTTSTTSLSPTEQTESATSSASPNPSSSSSGSGNNKALIGGVVGGILALGIILAVIFVLFCRRKKRRRRRRRFTLLAWHGPQYVDREKEVVVAAAGVGSGESLSGSTSYNYNHAQVLVQSQTTPTPISSTMPATSPNFNTHTPTSTTCLRTPTLPSPAPSFTSPSPERRHPHPLSPIPSISSNPSLHSTLSSKHDMVMSIEQDLGVHPALREVSTEKITGTGTGTGTEREIGTETGAGTRIDPETTPELGDTGFYRQRAELATYSQSELINIPHERRHLVPIPPLTSSPSPSPSPNPSSSHSSNNNPYKPRGTKIITPDGVLLSANFERFPGCEDYATSFAQCFDGLGIQLVEEEVLPGIRVDGGGVDEKRESDDLGS</sequence>
<feature type="compositionally biased region" description="Pro residues" evidence="1">
    <location>
        <begin position="446"/>
        <end position="461"/>
    </location>
</feature>
<feature type="region of interest" description="Disordered" evidence="1">
    <location>
        <begin position="41"/>
        <end position="198"/>
    </location>
</feature>
<dbReference type="EMBL" id="KV878897">
    <property type="protein sequence ID" value="OJJ84386.1"/>
    <property type="molecule type" value="Genomic_DNA"/>
</dbReference>
<feature type="compositionally biased region" description="Low complexity" evidence="1">
    <location>
        <begin position="46"/>
        <end position="61"/>
    </location>
</feature>
<feature type="compositionally biased region" description="Low complexity" evidence="1">
    <location>
        <begin position="138"/>
        <end position="198"/>
    </location>
</feature>
<evidence type="ECO:0000256" key="1">
    <source>
        <dbReference type="SAM" id="MobiDB-lite"/>
    </source>
</evidence>
<feature type="compositionally biased region" description="Low complexity" evidence="1">
    <location>
        <begin position="289"/>
        <end position="330"/>
    </location>
</feature>
<evidence type="ECO:0000313" key="4">
    <source>
        <dbReference type="Proteomes" id="UP000184300"/>
    </source>
</evidence>
<feature type="compositionally biased region" description="Low complexity" evidence="1">
    <location>
        <begin position="72"/>
        <end position="118"/>
    </location>
</feature>
<proteinExistence type="predicted"/>
<feature type="compositionally biased region" description="Low complexity" evidence="1">
    <location>
        <begin position="462"/>
        <end position="475"/>
    </location>
</feature>
<name>A0A1L9VKD7_ASPGL</name>
<dbReference type="AlphaFoldDB" id="A0A1L9VKD7"/>
<dbReference type="STRING" id="1160497.A0A1L9VKD7"/>
<feature type="region of interest" description="Disordered" evidence="1">
    <location>
        <begin position="383"/>
        <end position="415"/>
    </location>
</feature>
<evidence type="ECO:0000256" key="2">
    <source>
        <dbReference type="SAM" id="Phobius"/>
    </source>
</evidence>
<dbReference type="VEuPathDB" id="FungiDB:ASPGLDRAFT_35650"/>
<keyword evidence="2" id="KW-0812">Transmembrane</keyword>
<accession>A0A1L9VKD7</accession>
<feature type="region of interest" description="Disordered" evidence="1">
    <location>
        <begin position="445"/>
        <end position="479"/>
    </location>
</feature>
<keyword evidence="4" id="KW-1185">Reference proteome</keyword>
<gene>
    <name evidence="3" type="ORF">ASPGLDRAFT_35650</name>
</gene>
<feature type="compositionally biased region" description="Low complexity" evidence="1">
    <location>
        <begin position="342"/>
        <end position="354"/>
    </location>
</feature>